<evidence type="ECO:0000313" key="2">
    <source>
        <dbReference type="Proteomes" id="UP001239111"/>
    </source>
</evidence>
<proteinExistence type="predicted"/>
<keyword evidence="2" id="KW-1185">Reference proteome</keyword>
<organism evidence="1 2">
    <name type="scientific">Eretmocerus hayati</name>
    <dbReference type="NCBI Taxonomy" id="131215"/>
    <lineage>
        <taxon>Eukaryota</taxon>
        <taxon>Metazoa</taxon>
        <taxon>Ecdysozoa</taxon>
        <taxon>Arthropoda</taxon>
        <taxon>Hexapoda</taxon>
        <taxon>Insecta</taxon>
        <taxon>Pterygota</taxon>
        <taxon>Neoptera</taxon>
        <taxon>Endopterygota</taxon>
        <taxon>Hymenoptera</taxon>
        <taxon>Apocrita</taxon>
        <taxon>Proctotrupomorpha</taxon>
        <taxon>Chalcidoidea</taxon>
        <taxon>Aphelinidae</taxon>
        <taxon>Aphelininae</taxon>
        <taxon>Eretmocerus</taxon>
    </lineage>
</organism>
<dbReference type="Proteomes" id="UP001239111">
    <property type="component" value="Chromosome 1"/>
</dbReference>
<sequence>MRVYSQGRCPLLWTCIRRRRALNRPDESVHSHALNLEGAEALKDIRRVKRAATNHPEAPPAKIFRTQLRVVHPSVLAGIPGRLNLRKGMTRHRLRNMPANPRKNCGQLIAYSSAENLCHLFRCNIWFVNGTFSSAPPIFLQVSTMLRAKNRVGFGGMPQKKIELVSQVAEHSDTIRNTLPPALENVVGYFEASFDVEFR</sequence>
<evidence type="ECO:0000313" key="1">
    <source>
        <dbReference type="EMBL" id="KAJ8682168.1"/>
    </source>
</evidence>
<gene>
    <name evidence="1" type="ORF">QAD02_017960</name>
</gene>
<reference evidence="1" key="1">
    <citation type="submission" date="2023-04" db="EMBL/GenBank/DDBJ databases">
        <title>A chromosome-level genome assembly of the parasitoid wasp Eretmocerus hayati.</title>
        <authorList>
            <person name="Zhong Y."/>
            <person name="Liu S."/>
            <person name="Liu Y."/>
        </authorList>
    </citation>
    <scope>NUCLEOTIDE SEQUENCE</scope>
    <source>
        <strain evidence="1">ZJU_SS_LIU_2023</strain>
    </source>
</reference>
<name>A0ACC2PGJ5_9HYME</name>
<dbReference type="EMBL" id="CM056741">
    <property type="protein sequence ID" value="KAJ8682168.1"/>
    <property type="molecule type" value="Genomic_DNA"/>
</dbReference>
<comment type="caution">
    <text evidence="1">The sequence shown here is derived from an EMBL/GenBank/DDBJ whole genome shotgun (WGS) entry which is preliminary data.</text>
</comment>
<accession>A0ACC2PGJ5</accession>
<protein>
    <submittedName>
        <fullName evidence="1">Uncharacterized protein</fullName>
    </submittedName>
</protein>